<name>A0ABX1KT64_9GAMM</name>
<sequence>MSNINLLNVTLNSQQIKTTSERDALQFESELKAAGEVHLSEQFSDSQVKVHASKQNDYVTEEEFTMKIVEQAIINQSIRQMKVSQERMKEILDEV</sequence>
<gene>
    <name evidence="1" type="ORF">HGO26_15630</name>
</gene>
<organism evidence="1 2">
    <name type="scientific">Shewanella oncorhynchi</name>
    <dbReference type="NCBI Taxonomy" id="2726434"/>
    <lineage>
        <taxon>Bacteria</taxon>
        <taxon>Pseudomonadati</taxon>
        <taxon>Pseudomonadota</taxon>
        <taxon>Gammaproteobacteria</taxon>
        <taxon>Alteromonadales</taxon>
        <taxon>Shewanellaceae</taxon>
        <taxon>Shewanella</taxon>
    </lineage>
</organism>
<keyword evidence="2" id="KW-1185">Reference proteome</keyword>
<evidence type="ECO:0000313" key="1">
    <source>
        <dbReference type="EMBL" id="NLQ24302.1"/>
    </source>
</evidence>
<dbReference type="EMBL" id="JABAEB010000009">
    <property type="protein sequence ID" value="NLQ24302.1"/>
    <property type="molecule type" value="Genomic_DNA"/>
</dbReference>
<evidence type="ECO:0008006" key="3">
    <source>
        <dbReference type="Google" id="ProtNLM"/>
    </source>
</evidence>
<evidence type="ECO:0000313" key="2">
    <source>
        <dbReference type="Proteomes" id="UP000527352"/>
    </source>
</evidence>
<reference evidence="1 2" key="1">
    <citation type="submission" date="2020-04" db="EMBL/GenBank/DDBJ databases">
        <title>The first description of lens atrophy caused by putative novel Shewanella sp. that is a new emerging pathogen for cultured rainbow trout?</title>
        <authorList>
            <person name="Saticioglu I.B."/>
            <person name="Duman M."/>
            <person name="Altun S."/>
        </authorList>
    </citation>
    <scope>NUCLEOTIDE SEQUENCE [LARGE SCALE GENOMIC DNA]</scope>
    <source>
        <strain evidence="1 2">S-1</strain>
    </source>
</reference>
<dbReference type="RefSeq" id="WP_168826336.1">
    <property type="nucleotide sequence ID" value="NZ_JABAEB010000009.1"/>
</dbReference>
<proteinExistence type="predicted"/>
<accession>A0ABX1KT64</accession>
<comment type="caution">
    <text evidence="1">The sequence shown here is derived from an EMBL/GenBank/DDBJ whole genome shotgun (WGS) entry which is preliminary data.</text>
</comment>
<dbReference type="Proteomes" id="UP000527352">
    <property type="component" value="Unassembled WGS sequence"/>
</dbReference>
<protein>
    <recommendedName>
        <fullName evidence="3">Flagellar hook-basal body complex protein FliE</fullName>
    </recommendedName>
</protein>